<evidence type="ECO:0000256" key="3">
    <source>
        <dbReference type="PIRSR" id="PIRSR000390-2"/>
    </source>
</evidence>
<organism evidence="5 6">
    <name type="scientific">Actinomadura coerulea</name>
    <dbReference type="NCBI Taxonomy" id="46159"/>
    <lineage>
        <taxon>Bacteria</taxon>
        <taxon>Bacillati</taxon>
        <taxon>Actinomycetota</taxon>
        <taxon>Actinomycetes</taxon>
        <taxon>Streptosporangiales</taxon>
        <taxon>Thermomonosporaceae</taxon>
        <taxon>Actinomadura</taxon>
    </lineage>
</organism>
<dbReference type="InterPro" id="IPR000653">
    <property type="entry name" value="DegT/StrS_aminotransferase"/>
</dbReference>
<sequence>MIPLFKVAMAPDAPGRVSEVLGSGRLEHGPKVVEFEKALALRLGNPRVLAVNCGTSGLHLAFSMVADPDRFPATVQPPGGAGGPGEVLSTPLTFEATNWPILAHGLRVRWVDVDPATLTIDLDDLAAKISPATRAIVVVHWLGYPVDLNRLREIVDRAEEAHGFRPVVIEDCAQAWGATYRGAPLGNHGNVCVYSFGAIKVLTAGSGGLIVLPDDDLHRRARLRRWLGIERQADRVHGDYDVAEWGYRFPMNDISAAIGLSNLEIVDGLLARTRRNAAFYDKELSGIAGVEHTERADDREPSFWAYPLKVADRASFMRKMADAGIMTSVISRRNDAHSCVAAAREELPGLDGVHDRVVYVPVGWWLSEEERAHIADTIRSGW</sequence>
<keyword evidence="6" id="KW-1185">Reference proteome</keyword>
<comment type="cofactor">
    <cofactor evidence="1">
        <name>pyridoxal 5'-phosphate</name>
        <dbReference type="ChEBI" id="CHEBI:597326"/>
    </cofactor>
</comment>
<dbReference type="GO" id="GO:0030170">
    <property type="term" value="F:pyridoxal phosphate binding"/>
    <property type="evidence" value="ECO:0007669"/>
    <property type="project" value="TreeGrafter"/>
</dbReference>
<gene>
    <name evidence="5" type="ORF">BKA00_001586</name>
</gene>
<dbReference type="PANTHER" id="PTHR30244">
    <property type="entry name" value="TRANSAMINASE"/>
    <property type="match status" value="1"/>
</dbReference>
<dbReference type="Gene3D" id="3.90.1150.10">
    <property type="entry name" value="Aspartate Aminotransferase, domain 1"/>
    <property type="match status" value="1"/>
</dbReference>
<dbReference type="Pfam" id="PF01041">
    <property type="entry name" value="DegT_DnrJ_EryC1"/>
    <property type="match status" value="1"/>
</dbReference>
<dbReference type="RefSeq" id="WP_185024299.1">
    <property type="nucleotide sequence ID" value="NZ_JACHMQ010000001.1"/>
</dbReference>
<protein>
    <submittedName>
        <fullName evidence="5">dTDP-4-amino-4,6-dideoxygalactose transaminase</fullName>
    </submittedName>
</protein>
<evidence type="ECO:0000256" key="1">
    <source>
        <dbReference type="ARBA" id="ARBA00001933"/>
    </source>
</evidence>
<dbReference type="GO" id="GO:0008483">
    <property type="term" value="F:transaminase activity"/>
    <property type="evidence" value="ECO:0007669"/>
    <property type="project" value="TreeGrafter"/>
</dbReference>
<dbReference type="Gene3D" id="3.40.640.10">
    <property type="entry name" value="Type I PLP-dependent aspartate aminotransferase-like (Major domain)"/>
    <property type="match status" value="1"/>
</dbReference>
<dbReference type="AlphaFoldDB" id="A0A7X0FWX5"/>
<reference evidence="5 6" key="1">
    <citation type="submission" date="2020-08" db="EMBL/GenBank/DDBJ databases">
        <title>Sequencing the genomes of 1000 actinobacteria strains.</title>
        <authorList>
            <person name="Klenk H.-P."/>
        </authorList>
    </citation>
    <scope>NUCLEOTIDE SEQUENCE [LARGE SCALE GENOMIC DNA]</scope>
    <source>
        <strain evidence="5 6">DSM 43675</strain>
    </source>
</reference>
<evidence type="ECO:0000313" key="5">
    <source>
        <dbReference type="EMBL" id="MBB6394672.1"/>
    </source>
</evidence>
<dbReference type="PIRSF" id="PIRSF000390">
    <property type="entry name" value="PLP_StrS"/>
    <property type="match status" value="1"/>
</dbReference>
<evidence type="ECO:0000313" key="6">
    <source>
        <dbReference type="Proteomes" id="UP000546324"/>
    </source>
</evidence>
<evidence type="ECO:0000256" key="2">
    <source>
        <dbReference type="PIRSR" id="PIRSR000390-1"/>
    </source>
</evidence>
<comment type="similarity">
    <text evidence="4">Belongs to the DegT/DnrJ/EryC1 family.</text>
</comment>
<dbReference type="InterPro" id="IPR015424">
    <property type="entry name" value="PyrdxlP-dep_Trfase"/>
</dbReference>
<name>A0A7X0FWX5_9ACTN</name>
<dbReference type="PANTHER" id="PTHR30244:SF34">
    <property type="entry name" value="DTDP-4-AMINO-4,6-DIDEOXYGALACTOSE TRANSAMINASE"/>
    <property type="match status" value="1"/>
</dbReference>
<dbReference type="EMBL" id="JACHMQ010000001">
    <property type="protein sequence ID" value="MBB6394672.1"/>
    <property type="molecule type" value="Genomic_DNA"/>
</dbReference>
<proteinExistence type="inferred from homology"/>
<accession>A0A7X0FWX5</accession>
<comment type="caution">
    <text evidence="5">The sequence shown here is derived from an EMBL/GenBank/DDBJ whole genome shotgun (WGS) entry which is preliminary data.</text>
</comment>
<dbReference type="Proteomes" id="UP000546324">
    <property type="component" value="Unassembled WGS sequence"/>
</dbReference>
<evidence type="ECO:0000256" key="4">
    <source>
        <dbReference type="RuleBase" id="RU004508"/>
    </source>
</evidence>
<dbReference type="SUPFAM" id="SSF53383">
    <property type="entry name" value="PLP-dependent transferases"/>
    <property type="match status" value="1"/>
</dbReference>
<dbReference type="GO" id="GO:0000271">
    <property type="term" value="P:polysaccharide biosynthetic process"/>
    <property type="evidence" value="ECO:0007669"/>
    <property type="project" value="TreeGrafter"/>
</dbReference>
<feature type="modified residue" description="N6-(pyridoxal phosphate)lysine" evidence="3">
    <location>
        <position position="200"/>
    </location>
</feature>
<dbReference type="InterPro" id="IPR015422">
    <property type="entry name" value="PyrdxlP-dep_Trfase_small"/>
</dbReference>
<dbReference type="InterPro" id="IPR015421">
    <property type="entry name" value="PyrdxlP-dep_Trfase_major"/>
</dbReference>
<feature type="active site" description="Proton acceptor" evidence="2">
    <location>
        <position position="200"/>
    </location>
</feature>
<keyword evidence="3 4" id="KW-0663">Pyridoxal phosphate</keyword>